<organism evidence="2 3">
    <name type="scientific">Chrysophaeum taylorii</name>
    <dbReference type="NCBI Taxonomy" id="2483200"/>
    <lineage>
        <taxon>Eukaryota</taxon>
        <taxon>Sar</taxon>
        <taxon>Stramenopiles</taxon>
        <taxon>Ochrophyta</taxon>
        <taxon>Pelagophyceae</taxon>
        <taxon>Pelagomonadales</taxon>
        <taxon>Pelagomonadaceae</taxon>
        <taxon>Chrysophaeum</taxon>
    </lineage>
</organism>
<dbReference type="GO" id="GO:0051015">
    <property type="term" value="F:actin filament binding"/>
    <property type="evidence" value="ECO:0007669"/>
    <property type="project" value="TreeGrafter"/>
</dbReference>
<proteinExistence type="predicted"/>
<dbReference type="PANTHER" id="PTHR24213">
    <property type="entry name" value="ACTIN-BINDING LIM PROTEIN"/>
    <property type="match status" value="1"/>
</dbReference>
<sequence>MPEIQAAAAVVEIRNLFARLESAEEKTLRRLGGKQQALDVLRRLHKVEGILREQRLLLLLLQVDDDDNKEVVPPPPPVCIETPVEEVRKKVLTTYTPPAAAAASAETEENLKVYPYAVLKTGATYPAEIDVTRREEYLSSSEFEKVLGVAKARFSQLPKWKRDGIKKAAGLF</sequence>
<evidence type="ECO:0000313" key="3">
    <source>
        <dbReference type="Proteomes" id="UP001230188"/>
    </source>
</evidence>
<accession>A0AAD7XGK8</accession>
<comment type="caution">
    <text evidence="2">The sequence shown here is derived from an EMBL/GenBank/DDBJ whole genome shotgun (WGS) entry which is preliminary data.</text>
</comment>
<dbReference type="GO" id="GO:0015629">
    <property type="term" value="C:actin cytoskeleton"/>
    <property type="evidence" value="ECO:0007669"/>
    <property type="project" value="TreeGrafter"/>
</dbReference>
<reference evidence="2" key="1">
    <citation type="submission" date="2023-01" db="EMBL/GenBank/DDBJ databases">
        <title>Metagenome sequencing of chrysophaentin producing Chrysophaeum taylorii.</title>
        <authorList>
            <person name="Davison J."/>
            <person name="Bewley C."/>
        </authorList>
    </citation>
    <scope>NUCLEOTIDE SEQUENCE</scope>
    <source>
        <strain evidence="2">NIES-1699</strain>
    </source>
</reference>
<dbReference type="SUPFAM" id="SSF47050">
    <property type="entry name" value="VHP, Villin headpiece domain"/>
    <property type="match status" value="1"/>
</dbReference>
<dbReference type="Pfam" id="PF02209">
    <property type="entry name" value="VHP"/>
    <property type="match status" value="1"/>
</dbReference>
<dbReference type="Gene3D" id="1.10.950.10">
    <property type="entry name" value="Villin headpiece domain"/>
    <property type="match status" value="1"/>
</dbReference>
<dbReference type="SMART" id="SM00153">
    <property type="entry name" value="VHP"/>
    <property type="match status" value="1"/>
</dbReference>
<protein>
    <recommendedName>
        <fullName evidence="1">HP domain-containing protein</fullName>
    </recommendedName>
</protein>
<dbReference type="EMBL" id="JAQMWT010000488">
    <property type="protein sequence ID" value="KAJ8600642.1"/>
    <property type="molecule type" value="Genomic_DNA"/>
</dbReference>
<dbReference type="PANTHER" id="PTHR24213:SF9">
    <property type="entry name" value="UNCOORDINATED 115A, ISOFORM B-RELATED"/>
    <property type="match status" value="1"/>
</dbReference>
<dbReference type="Proteomes" id="UP001230188">
    <property type="component" value="Unassembled WGS sequence"/>
</dbReference>
<dbReference type="InterPro" id="IPR051618">
    <property type="entry name" value="Actin-binding_LIM"/>
</dbReference>
<evidence type="ECO:0000259" key="1">
    <source>
        <dbReference type="PROSITE" id="PS51089"/>
    </source>
</evidence>
<gene>
    <name evidence="2" type="ORF">CTAYLR_006931</name>
</gene>
<dbReference type="GO" id="GO:0030032">
    <property type="term" value="P:lamellipodium assembly"/>
    <property type="evidence" value="ECO:0007669"/>
    <property type="project" value="TreeGrafter"/>
</dbReference>
<feature type="domain" description="HP" evidence="1">
    <location>
        <begin position="108"/>
        <end position="172"/>
    </location>
</feature>
<name>A0AAD7XGK8_9STRA</name>
<keyword evidence="3" id="KW-1185">Reference proteome</keyword>
<dbReference type="AlphaFoldDB" id="A0AAD7XGK8"/>
<dbReference type="PROSITE" id="PS51089">
    <property type="entry name" value="HP"/>
    <property type="match status" value="1"/>
</dbReference>
<dbReference type="InterPro" id="IPR003128">
    <property type="entry name" value="Villin_headpiece"/>
</dbReference>
<dbReference type="InterPro" id="IPR036886">
    <property type="entry name" value="Villin_headpiece_dom_sf"/>
</dbReference>
<evidence type="ECO:0000313" key="2">
    <source>
        <dbReference type="EMBL" id="KAJ8600642.1"/>
    </source>
</evidence>
<dbReference type="GO" id="GO:0007010">
    <property type="term" value="P:cytoskeleton organization"/>
    <property type="evidence" value="ECO:0007669"/>
    <property type="project" value="InterPro"/>
</dbReference>